<dbReference type="PATRIC" id="fig|1629550.3.peg.2238"/>
<dbReference type="OrthoDB" id="1750330at2"/>
<keyword evidence="4" id="KW-1185">Reference proteome</keyword>
<keyword evidence="2" id="KW-1133">Transmembrane helix</keyword>
<proteinExistence type="predicted"/>
<dbReference type="EMBL" id="LBBT01000271">
    <property type="protein sequence ID" value="KKY00515.1"/>
    <property type="molecule type" value="Genomic_DNA"/>
</dbReference>
<gene>
    <name evidence="3" type="ORF">VN21_13905</name>
</gene>
<name>A0A0M3DCZ7_9FIRM</name>
<dbReference type="AlphaFoldDB" id="A0A0M3DCZ7"/>
<dbReference type="InterPro" id="IPR036680">
    <property type="entry name" value="SPOR-like_sf"/>
</dbReference>
<dbReference type="Proteomes" id="UP000034407">
    <property type="component" value="Unassembled WGS sequence"/>
</dbReference>
<dbReference type="GO" id="GO:0042834">
    <property type="term" value="F:peptidoglycan binding"/>
    <property type="evidence" value="ECO:0007669"/>
    <property type="project" value="InterPro"/>
</dbReference>
<comment type="caution">
    <text evidence="3">The sequence shown here is derived from an EMBL/GenBank/DDBJ whole genome shotgun (WGS) entry which is preliminary data.</text>
</comment>
<evidence type="ECO:0000313" key="3">
    <source>
        <dbReference type="EMBL" id="KKY00515.1"/>
    </source>
</evidence>
<feature type="region of interest" description="Disordered" evidence="1">
    <location>
        <begin position="74"/>
        <end position="99"/>
    </location>
</feature>
<sequence>MNKRRNIYRGMNRRRNHISKGITVGLVVVVLAGGAFFIKKADFSFTEKISSLNIFNKKELGFKEFSYKDLIGKGDDSKTEAKSEGKSKDKEVKKEQEVSKVSNENAKVATVKDWGIYSIQIAAIDNQEELKQIQNKLSELKVPFSTVEVDKVQKVQTYPSFKEEESRKNLETLKKDFPDAFVTKLEIPMLSLQYTEKYSYVENICGELNNLITNFEEESKVWDKNESNIDKENYKNIINNRLSILDKVEKNAKDIDYDGMKGFKENLLKYTESVKDKSKNSIEMVEKDQFNISESLLMSSMQGYYSFINSIKSI</sequence>
<evidence type="ECO:0000256" key="2">
    <source>
        <dbReference type="SAM" id="Phobius"/>
    </source>
</evidence>
<accession>A0A0M3DCZ7</accession>
<dbReference type="RefSeq" id="WP_046823785.1">
    <property type="nucleotide sequence ID" value="NZ_LBBT01000271.1"/>
</dbReference>
<feature type="compositionally biased region" description="Basic and acidic residues" evidence="1">
    <location>
        <begin position="74"/>
        <end position="98"/>
    </location>
</feature>
<evidence type="ECO:0000256" key="1">
    <source>
        <dbReference type="SAM" id="MobiDB-lite"/>
    </source>
</evidence>
<organism evidence="3 4">
    <name type="scientific">Paraclostridium benzoelyticum</name>
    <dbReference type="NCBI Taxonomy" id="1629550"/>
    <lineage>
        <taxon>Bacteria</taxon>
        <taxon>Bacillati</taxon>
        <taxon>Bacillota</taxon>
        <taxon>Clostridia</taxon>
        <taxon>Peptostreptococcales</taxon>
        <taxon>Peptostreptococcaceae</taxon>
        <taxon>Paraclostridium</taxon>
    </lineage>
</organism>
<feature type="transmembrane region" description="Helical" evidence="2">
    <location>
        <begin position="21"/>
        <end position="38"/>
    </location>
</feature>
<protein>
    <recommendedName>
        <fullName evidence="5">SPOR domain-containing protein</fullName>
    </recommendedName>
</protein>
<evidence type="ECO:0008006" key="5">
    <source>
        <dbReference type="Google" id="ProtNLM"/>
    </source>
</evidence>
<evidence type="ECO:0000313" key="4">
    <source>
        <dbReference type="Proteomes" id="UP000034407"/>
    </source>
</evidence>
<keyword evidence="2" id="KW-0812">Transmembrane</keyword>
<reference evidence="3 4" key="1">
    <citation type="submission" date="2015-04" db="EMBL/GenBank/DDBJ databases">
        <title>Microcin producing Clostridium sp. JC272T.</title>
        <authorList>
            <person name="Jyothsna T."/>
            <person name="Sasikala C."/>
            <person name="Ramana C."/>
        </authorList>
    </citation>
    <scope>NUCLEOTIDE SEQUENCE [LARGE SCALE GENOMIC DNA]</scope>
    <source>
        <strain evidence="3 4">JC272</strain>
    </source>
</reference>
<dbReference type="SUPFAM" id="SSF110997">
    <property type="entry name" value="Sporulation related repeat"/>
    <property type="match status" value="1"/>
</dbReference>
<keyword evidence="2" id="KW-0472">Membrane</keyword>